<accession>A0A0F9F2R7</accession>
<dbReference type="AlphaFoldDB" id="A0A0F9F2R7"/>
<reference evidence="1" key="1">
    <citation type="journal article" date="2015" name="Nature">
        <title>Complex archaea that bridge the gap between prokaryotes and eukaryotes.</title>
        <authorList>
            <person name="Spang A."/>
            <person name="Saw J.H."/>
            <person name="Jorgensen S.L."/>
            <person name="Zaremba-Niedzwiedzka K."/>
            <person name="Martijn J."/>
            <person name="Lind A.E."/>
            <person name="van Eijk R."/>
            <person name="Schleper C."/>
            <person name="Guy L."/>
            <person name="Ettema T.J."/>
        </authorList>
    </citation>
    <scope>NUCLEOTIDE SEQUENCE</scope>
</reference>
<dbReference type="EMBL" id="LAZR01022778">
    <property type="protein sequence ID" value="KKL80689.1"/>
    <property type="molecule type" value="Genomic_DNA"/>
</dbReference>
<name>A0A0F9F2R7_9ZZZZ</name>
<evidence type="ECO:0000313" key="1">
    <source>
        <dbReference type="EMBL" id="KKL80689.1"/>
    </source>
</evidence>
<proteinExistence type="predicted"/>
<organism evidence="1">
    <name type="scientific">marine sediment metagenome</name>
    <dbReference type="NCBI Taxonomy" id="412755"/>
    <lineage>
        <taxon>unclassified sequences</taxon>
        <taxon>metagenomes</taxon>
        <taxon>ecological metagenomes</taxon>
    </lineage>
</organism>
<comment type="caution">
    <text evidence="1">The sequence shown here is derived from an EMBL/GenBank/DDBJ whole genome shotgun (WGS) entry which is preliminary data.</text>
</comment>
<gene>
    <name evidence="1" type="ORF">LCGC14_2002210</name>
</gene>
<protein>
    <submittedName>
        <fullName evidence="1">Uncharacterized protein</fullName>
    </submittedName>
</protein>
<sequence>MKAIVRVSHTEVFPTDDEAKEVCGVGTGPNCCILLTMSSGPNYTGWECHYYNRSPITSVIERWERGDTNAKRFGCKKLEAFDPASYGVGEHEF</sequence>